<gene>
    <name evidence="8" type="ORF">FZC35_00715</name>
</gene>
<dbReference type="PANTHER" id="PTHR10938:SF0">
    <property type="entry name" value="TRANSLATION INITIATION FACTOR IF-3, MITOCHONDRIAL"/>
    <property type="match status" value="1"/>
</dbReference>
<dbReference type="GO" id="GO:0043022">
    <property type="term" value="F:ribosome binding"/>
    <property type="evidence" value="ECO:0007669"/>
    <property type="project" value="TreeGrafter"/>
</dbReference>
<keyword evidence="2 8" id="KW-0396">Initiation factor</keyword>
<dbReference type="SUPFAM" id="SSF55200">
    <property type="entry name" value="Translation initiation factor IF3, C-terminal domain"/>
    <property type="match status" value="1"/>
</dbReference>
<dbReference type="InterPro" id="IPR019815">
    <property type="entry name" value="Translation_initiation_fac_3_C"/>
</dbReference>
<dbReference type="EMBL" id="CP043315">
    <property type="protein sequence ID" value="QEK37908.1"/>
    <property type="molecule type" value="Genomic_DNA"/>
</dbReference>
<accession>A0A5C0UD56</accession>
<proteinExistence type="inferred from homology"/>
<dbReference type="Proteomes" id="UP000325155">
    <property type="component" value="Chromosome"/>
</dbReference>
<dbReference type="AlphaFoldDB" id="A0A5C0UD56"/>
<organism evidence="8 9">
    <name type="scientific">Candidatus Cytomitobacter indipagum</name>
    <dbReference type="NCBI Taxonomy" id="2601575"/>
    <lineage>
        <taxon>Bacteria</taxon>
        <taxon>Pseudomonadati</taxon>
        <taxon>Pseudomonadota</taxon>
        <taxon>Alphaproteobacteria</taxon>
        <taxon>Holosporales</taxon>
        <taxon>Holosporaceae</taxon>
        <taxon>Candidatus Cytomitobacter</taxon>
    </lineage>
</organism>
<reference evidence="8 9" key="1">
    <citation type="submission" date="2019-08" db="EMBL/GenBank/DDBJ databases">
        <title>Highly reduced genomes of protist endosymbionts show evolutionary convergence.</title>
        <authorList>
            <person name="George E."/>
            <person name="Husnik F."/>
            <person name="Tashyreva D."/>
            <person name="Prokopchuk G."/>
            <person name="Horak A."/>
            <person name="Kwong W.K."/>
            <person name="Lukes J."/>
            <person name="Keeling P.J."/>
        </authorList>
    </citation>
    <scope>NUCLEOTIDE SEQUENCE [LARGE SCALE GENOMIC DNA]</scope>
    <source>
        <strain evidence="8">1605</strain>
    </source>
</reference>
<dbReference type="GO" id="GO:0016020">
    <property type="term" value="C:membrane"/>
    <property type="evidence" value="ECO:0007669"/>
    <property type="project" value="TreeGrafter"/>
</dbReference>
<feature type="domain" description="Translation initiation factor 3 C-terminal" evidence="6">
    <location>
        <begin position="86"/>
        <end position="171"/>
    </location>
</feature>
<sequence>MNKNIKKKVLMNNKINADRVSVIHEKEQMGTMSLMSALNMAEDMRLDLVQVSDGNVPTCRLMDYKQFLYKQNKKNAEIKRKSKTFEIKEIQIRPKIGQHDIETKVKHARRFLDAGNKVKVVLRLRGREMAHVELNVENVLKQFATYVDDISVIEKEPKQEMRNRIFMTLKPDQAKIDKKLKDQTEIDKGQTDSDKE</sequence>
<evidence type="ECO:0000256" key="3">
    <source>
        <dbReference type="ARBA" id="ARBA00022917"/>
    </source>
</evidence>
<comment type="similarity">
    <text evidence="1">Belongs to the IF-3 family.</text>
</comment>
<evidence type="ECO:0000313" key="9">
    <source>
        <dbReference type="Proteomes" id="UP000325155"/>
    </source>
</evidence>
<dbReference type="NCBIfam" id="TIGR00168">
    <property type="entry name" value="infC"/>
    <property type="match status" value="1"/>
</dbReference>
<dbReference type="Gene3D" id="3.10.20.80">
    <property type="entry name" value="Translation initiation factor 3 (IF-3), N-terminal domain"/>
    <property type="match status" value="1"/>
</dbReference>
<dbReference type="KEGG" id="cip:FZC35_00715"/>
<name>A0A5C0UD56_9PROT</name>
<protein>
    <recommendedName>
        <fullName evidence="4">Translation initiation factor IF-3</fullName>
    </recommendedName>
</protein>
<dbReference type="Pfam" id="PF00707">
    <property type="entry name" value="IF3_C"/>
    <property type="match status" value="1"/>
</dbReference>
<dbReference type="SUPFAM" id="SSF54364">
    <property type="entry name" value="Translation initiation factor IF3, N-terminal domain"/>
    <property type="match status" value="1"/>
</dbReference>
<dbReference type="GO" id="GO:0032790">
    <property type="term" value="P:ribosome disassembly"/>
    <property type="evidence" value="ECO:0007669"/>
    <property type="project" value="TreeGrafter"/>
</dbReference>
<dbReference type="InterPro" id="IPR019814">
    <property type="entry name" value="Translation_initiation_fac_3_N"/>
</dbReference>
<evidence type="ECO:0000256" key="2">
    <source>
        <dbReference type="ARBA" id="ARBA00022540"/>
    </source>
</evidence>
<dbReference type="Pfam" id="PF05198">
    <property type="entry name" value="IF3_N"/>
    <property type="match status" value="1"/>
</dbReference>
<dbReference type="OrthoDB" id="9806014at2"/>
<evidence type="ECO:0000313" key="8">
    <source>
        <dbReference type="EMBL" id="QEK37908.1"/>
    </source>
</evidence>
<dbReference type="InterPro" id="IPR036788">
    <property type="entry name" value="T_IF-3_C_sf"/>
</dbReference>
<keyword evidence="3" id="KW-0648">Protein biosynthesis</keyword>
<evidence type="ECO:0000256" key="1">
    <source>
        <dbReference type="ARBA" id="ARBA00005439"/>
    </source>
</evidence>
<dbReference type="RefSeq" id="WP_148980755.1">
    <property type="nucleotide sequence ID" value="NZ_CP043315.1"/>
</dbReference>
<dbReference type="Gene3D" id="3.30.110.10">
    <property type="entry name" value="Translation initiation factor 3 (IF-3), C-terminal domain"/>
    <property type="match status" value="1"/>
</dbReference>
<feature type="region of interest" description="Disordered" evidence="5">
    <location>
        <begin position="177"/>
        <end position="196"/>
    </location>
</feature>
<dbReference type="GO" id="GO:0003743">
    <property type="term" value="F:translation initiation factor activity"/>
    <property type="evidence" value="ECO:0007669"/>
    <property type="project" value="UniProtKB-UniRule"/>
</dbReference>
<evidence type="ECO:0000256" key="4">
    <source>
        <dbReference type="NCBIfam" id="TIGR00168"/>
    </source>
</evidence>
<feature type="domain" description="Translation initiation factor 3 N-terminal" evidence="7">
    <location>
        <begin position="11"/>
        <end position="77"/>
    </location>
</feature>
<dbReference type="InterPro" id="IPR001288">
    <property type="entry name" value="Translation_initiation_fac_3"/>
</dbReference>
<keyword evidence="9" id="KW-1185">Reference proteome</keyword>
<dbReference type="PANTHER" id="PTHR10938">
    <property type="entry name" value="TRANSLATION INITIATION FACTOR IF-3"/>
    <property type="match status" value="1"/>
</dbReference>
<evidence type="ECO:0000259" key="7">
    <source>
        <dbReference type="Pfam" id="PF05198"/>
    </source>
</evidence>
<dbReference type="GO" id="GO:0005829">
    <property type="term" value="C:cytosol"/>
    <property type="evidence" value="ECO:0007669"/>
    <property type="project" value="TreeGrafter"/>
</dbReference>
<evidence type="ECO:0000259" key="6">
    <source>
        <dbReference type="Pfam" id="PF00707"/>
    </source>
</evidence>
<evidence type="ECO:0000256" key="5">
    <source>
        <dbReference type="SAM" id="MobiDB-lite"/>
    </source>
</evidence>
<dbReference type="InterPro" id="IPR036787">
    <property type="entry name" value="T_IF-3_N_sf"/>
</dbReference>